<dbReference type="SUPFAM" id="SSF56112">
    <property type="entry name" value="Protein kinase-like (PK-like)"/>
    <property type="match status" value="1"/>
</dbReference>
<dbReference type="Gene3D" id="3.30.200.20">
    <property type="entry name" value="Phosphorylase Kinase, domain 1"/>
    <property type="match status" value="1"/>
</dbReference>
<accession>W0FKR8</accession>
<dbReference type="InterPro" id="IPR011009">
    <property type="entry name" value="Kinase-like_dom_sf"/>
</dbReference>
<evidence type="ECO:0000313" key="1">
    <source>
        <dbReference type="EMBL" id="AHF25516.1"/>
    </source>
</evidence>
<proteinExistence type="predicted"/>
<sequence length="147" mass="16135">MSRTPGSFEHIPDSIAAILGSRAGTVDELGRSRAQVVIFEDYVLKIRPENGWDTADTQVLRWLAGKAPVPQVAAHAVQDGMDWLLMTRIRGKELCDPSVMEKPVLLLDCMAEALHTLWNIPATGCPFERTVADNLAHAEAAVLEGRF</sequence>
<reference evidence="1" key="1">
    <citation type="journal article" date="2013" name="PLoS ONE">
        <title>Metagenomic insights into the carbohydrate-active enzymes carried by the microorganisms adhering to solid digesta in the rumen of cows.</title>
        <authorList>
            <person name="Wang L."/>
            <person name="Hatem A."/>
            <person name="Catalyurek U.V."/>
            <person name="Morrison M."/>
            <person name="Yu Z."/>
        </authorList>
    </citation>
    <scope>NUCLEOTIDE SEQUENCE</scope>
</reference>
<dbReference type="Gene3D" id="3.90.1200.10">
    <property type="match status" value="1"/>
</dbReference>
<keyword evidence="1" id="KW-0808">Transferase</keyword>
<dbReference type="EMBL" id="KC246839">
    <property type="protein sequence ID" value="AHF25516.1"/>
    <property type="molecule type" value="Genomic_DNA"/>
</dbReference>
<dbReference type="GO" id="GO:0016740">
    <property type="term" value="F:transferase activity"/>
    <property type="evidence" value="ECO:0007669"/>
    <property type="project" value="UniProtKB-KW"/>
</dbReference>
<dbReference type="AlphaFoldDB" id="W0FKR8"/>
<feature type="non-terminal residue" evidence="1">
    <location>
        <position position="147"/>
    </location>
</feature>
<organism evidence="1">
    <name type="scientific">uncultured bacterium Contigcl_7</name>
    <dbReference type="NCBI Taxonomy" id="1393677"/>
    <lineage>
        <taxon>Bacteria</taxon>
        <taxon>environmental samples</taxon>
    </lineage>
</organism>
<name>W0FKR8_9BACT</name>
<protein>
    <submittedName>
        <fullName evidence="1">Aminoglycoside phosphotransferase</fullName>
    </submittedName>
</protein>